<feature type="compositionally biased region" description="Polar residues" evidence="1">
    <location>
        <begin position="147"/>
        <end position="167"/>
    </location>
</feature>
<accession>A0A3N2GVD2</accession>
<evidence type="ECO:0000256" key="1">
    <source>
        <dbReference type="SAM" id="MobiDB-lite"/>
    </source>
</evidence>
<reference evidence="4 5" key="1">
    <citation type="submission" date="2018-11" db="EMBL/GenBank/DDBJ databases">
        <title>Sequencing the genomes of 1000 actinobacteria strains.</title>
        <authorList>
            <person name="Klenk H.-P."/>
        </authorList>
    </citation>
    <scope>NUCLEOTIDE SEQUENCE [LARGE SCALE GENOMIC DNA]</scope>
    <source>
        <strain evidence="4 5">DSM 44348</strain>
    </source>
</reference>
<feature type="compositionally biased region" description="Low complexity" evidence="1">
    <location>
        <begin position="309"/>
        <end position="330"/>
    </location>
</feature>
<gene>
    <name evidence="4" type="ORF">EDD35_2570</name>
</gene>
<feature type="transmembrane region" description="Helical" evidence="2">
    <location>
        <begin position="43"/>
        <end position="61"/>
    </location>
</feature>
<dbReference type="RefSeq" id="WP_167499027.1">
    <property type="nucleotide sequence ID" value="NZ_RKHY01000001.1"/>
</dbReference>
<proteinExistence type="predicted"/>
<evidence type="ECO:0000313" key="5">
    <source>
        <dbReference type="Proteomes" id="UP000274843"/>
    </source>
</evidence>
<comment type="caution">
    <text evidence="4">The sequence shown here is derived from an EMBL/GenBank/DDBJ whole genome shotgun (WGS) entry which is preliminary data.</text>
</comment>
<keyword evidence="2" id="KW-1133">Transmembrane helix</keyword>
<dbReference type="GeneID" id="301849407"/>
<feature type="chain" id="PRO_5018075536" evidence="3">
    <location>
        <begin position="28"/>
        <end position="467"/>
    </location>
</feature>
<feature type="signal peptide" evidence="3">
    <location>
        <begin position="1"/>
        <end position="27"/>
    </location>
</feature>
<keyword evidence="5" id="KW-1185">Reference proteome</keyword>
<dbReference type="AlphaFoldDB" id="A0A3N2GVD2"/>
<name>A0A3N2GVD2_9PSEU</name>
<keyword evidence="3" id="KW-0732">Signal</keyword>
<organism evidence="4 5">
    <name type="scientific">Amycolatopsis thermoflava</name>
    <dbReference type="NCBI Taxonomy" id="84480"/>
    <lineage>
        <taxon>Bacteria</taxon>
        <taxon>Bacillati</taxon>
        <taxon>Actinomycetota</taxon>
        <taxon>Actinomycetes</taxon>
        <taxon>Pseudonocardiales</taxon>
        <taxon>Pseudonocardiaceae</taxon>
        <taxon>Amycolatopsis</taxon>
        <taxon>Amycolatopsis methanolica group</taxon>
    </lineage>
</organism>
<evidence type="ECO:0000256" key="3">
    <source>
        <dbReference type="SAM" id="SignalP"/>
    </source>
</evidence>
<dbReference type="Proteomes" id="UP000274843">
    <property type="component" value="Unassembled WGS sequence"/>
</dbReference>
<protein>
    <submittedName>
        <fullName evidence="4">Uncharacterized protein</fullName>
    </submittedName>
</protein>
<dbReference type="EMBL" id="RKHY01000001">
    <property type="protein sequence ID" value="ROS40240.1"/>
    <property type="molecule type" value="Genomic_DNA"/>
</dbReference>
<sequence length="467" mass="46770">MPDRARLGTVAAAVCVLLPFGPAVANAAPAETVLAQEQLRNMPPGLWGLLGLLGLFGLVGLTRRGPKRNAKNPLAGYSGEDEVAQGRHQAPAPRSGSPMDILPGQNPQVERPPAAAMDGAHRQEAAAPMPDPRRPVSKTPADVPMPSYTSWPSSAENQPAPAHSSTGAAYGSGEMPGGAQYGDGRSAMFASGDMPAGAQPSYASGEMPAGAHSADGTSAAFASGDMASGAQPGYGSGDSRSAAVTSGEMPAAAQPSYASGDGRSTAFTSGDMPAGTQPGYGSGSSRSAAVTSGEMPAGTQPGYASGEMASGQSTSATSSSSDMPSSYAAADGTRPAYGSADGQPAGQSPPSGDVPSAAQAWASTDAPSGAHPAPEIPSPAQPYAPARQPAYAAGEAQVASPMDVAPTAPTPAQYRRNPEPFPQTDQDPPPQQPAVPQQQGTFAGLPRYPETAAPEPGPLDTGPRHRR</sequence>
<keyword evidence="2" id="KW-0472">Membrane</keyword>
<feature type="region of interest" description="Disordered" evidence="1">
    <location>
        <begin position="64"/>
        <end position="467"/>
    </location>
</feature>
<evidence type="ECO:0000313" key="4">
    <source>
        <dbReference type="EMBL" id="ROS40240.1"/>
    </source>
</evidence>
<evidence type="ECO:0000256" key="2">
    <source>
        <dbReference type="SAM" id="Phobius"/>
    </source>
</evidence>
<feature type="compositionally biased region" description="Low complexity" evidence="1">
    <location>
        <begin position="383"/>
        <end position="393"/>
    </location>
</feature>
<keyword evidence="2" id="KW-0812">Transmembrane</keyword>